<sequence>MQGCGGNGSTQKTWELNPDHSGGSGIHRPVKVVRKGKKQQSSVVSGAVYRSKKARGDMKRKGMPDPYAYVPLSRKMLNKRKKAKYSGQFTNLVRAARKGARKGVKARARSGKKK</sequence>
<keyword evidence="3" id="KW-1185">Reference proteome</keyword>
<protein>
    <submittedName>
        <fullName evidence="2">Uncharacterized protein</fullName>
    </submittedName>
</protein>
<name>A0ABQ9G4K2_9NEOP</name>
<dbReference type="InterPro" id="IPR052087">
    <property type="entry name" value="RRP12"/>
</dbReference>
<reference evidence="2 3" key="1">
    <citation type="submission" date="2023-02" db="EMBL/GenBank/DDBJ databases">
        <title>LHISI_Scaffold_Assembly.</title>
        <authorList>
            <person name="Stuart O.P."/>
            <person name="Cleave R."/>
            <person name="Magrath M.J.L."/>
            <person name="Mikheyev A.S."/>
        </authorList>
    </citation>
    <scope>NUCLEOTIDE SEQUENCE [LARGE SCALE GENOMIC DNA]</scope>
    <source>
        <strain evidence="2">Daus_M_001</strain>
        <tissue evidence="2">Leg muscle</tissue>
    </source>
</reference>
<dbReference type="PANTHER" id="PTHR48287:SF1">
    <property type="entry name" value="ARM REPEAT SUPERFAMILY PROTEIN"/>
    <property type="match status" value="1"/>
</dbReference>
<feature type="compositionally biased region" description="Basic residues" evidence="1">
    <location>
        <begin position="28"/>
        <end position="38"/>
    </location>
</feature>
<accession>A0ABQ9G4K2</accession>
<evidence type="ECO:0000313" key="3">
    <source>
        <dbReference type="Proteomes" id="UP001159363"/>
    </source>
</evidence>
<feature type="region of interest" description="Disordered" evidence="1">
    <location>
        <begin position="1"/>
        <end position="67"/>
    </location>
</feature>
<comment type="caution">
    <text evidence="2">The sequence shown here is derived from an EMBL/GenBank/DDBJ whole genome shotgun (WGS) entry which is preliminary data.</text>
</comment>
<evidence type="ECO:0000313" key="2">
    <source>
        <dbReference type="EMBL" id="KAJ8867394.1"/>
    </source>
</evidence>
<dbReference type="EMBL" id="JARBHB010000015">
    <property type="protein sequence ID" value="KAJ8867394.1"/>
    <property type="molecule type" value="Genomic_DNA"/>
</dbReference>
<feature type="compositionally biased region" description="Basic and acidic residues" evidence="1">
    <location>
        <begin position="54"/>
        <end position="63"/>
    </location>
</feature>
<dbReference type="Proteomes" id="UP001159363">
    <property type="component" value="Chromosome 14"/>
</dbReference>
<proteinExistence type="predicted"/>
<gene>
    <name evidence="2" type="ORF">PR048_031195</name>
</gene>
<evidence type="ECO:0000256" key="1">
    <source>
        <dbReference type="SAM" id="MobiDB-lite"/>
    </source>
</evidence>
<organism evidence="2 3">
    <name type="scientific">Dryococelus australis</name>
    <dbReference type="NCBI Taxonomy" id="614101"/>
    <lineage>
        <taxon>Eukaryota</taxon>
        <taxon>Metazoa</taxon>
        <taxon>Ecdysozoa</taxon>
        <taxon>Arthropoda</taxon>
        <taxon>Hexapoda</taxon>
        <taxon>Insecta</taxon>
        <taxon>Pterygota</taxon>
        <taxon>Neoptera</taxon>
        <taxon>Polyneoptera</taxon>
        <taxon>Phasmatodea</taxon>
        <taxon>Verophasmatodea</taxon>
        <taxon>Anareolatae</taxon>
        <taxon>Phasmatidae</taxon>
        <taxon>Eurycanthinae</taxon>
        <taxon>Dryococelus</taxon>
    </lineage>
</organism>
<dbReference type="PANTHER" id="PTHR48287">
    <property type="entry name" value="ARM REPEAT SUPERFAMILY PROTEIN"/>
    <property type="match status" value="1"/>
</dbReference>